<keyword evidence="2 6" id="KW-0547">Nucleotide-binding</keyword>
<evidence type="ECO:0000256" key="5">
    <source>
        <dbReference type="ARBA" id="ARBA00023134"/>
    </source>
</evidence>
<comment type="catalytic activity">
    <reaction evidence="6">
        <text>3'-dephospho-CoA + GTP = GDP + CoA + H(+)</text>
        <dbReference type="Rhea" id="RHEA:61156"/>
        <dbReference type="ChEBI" id="CHEBI:15378"/>
        <dbReference type="ChEBI" id="CHEBI:37565"/>
        <dbReference type="ChEBI" id="CHEBI:57287"/>
        <dbReference type="ChEBI" id="CHEBI:57328"/>
        <dbReference type="ChEBI" id="CHEBI:58189"/>
        <dbReference type="EC" id="2.7.1.237"/>
    </reaction>
</comment>
<comment type="caution">
    <text evidence="7">The sequence shown here is derived from an EMBL/GenBank/DDBJ whole genome shotgun (WGS) entry which is preliminary data.</text>
</comment>
<dbReference type="PIRSF" id="PIRSF006533">
    <property type="entry name" value="UCP006533"/>
    <property type="match status" value="1"/>
</dbReference>
<comment type="caution">
    <text evidence="6">Lacks conserved residue(s) required for the propagation of feature annotation.</text>
</comment>
<evidence type="ECO:0000313" key="7">
    <source>
        <dbReference type="EMBL" id="REE29048.1"/>
    </source>
</evidence>
<keyword evidence="1 6" id="KW-0808">Transferase</keyword>
<feature type="binding site" evidence="6">
    <location>
        <position position="38"/>
    </location>
    <ligand>
        <name>GTP</name>
        <dbReference type="ChEBI" id="CHEBI:37565"/>
    </ligand>
</feature>
<dbReference type="GO" id="GO:0015937">
    <property type="term" value="P:coenzyme A biosynthetic process"/>
    <property type="evidence" value="ECO:0007669"/>
    <property type="project" value="UniProtKB-UniRule"/>
</dbReference>
<dbReference type="UniPathway" id="UPA00241"/>
<organism evidence="7 8">
    <name type="scientific">Methanothermobacter defluvii</name>
    <dbReference type="NCBI Taxonomy" id="49339"/>
    <lineage>
        <taxon>Archaea</taxon>
        <taxon>Methanobacteriati</taxon>
        <taxon>Methanobacteriota</taxon>
        <taxon>Methanomada group</taxon>
        <taxon>Methanobacteria</taxon>
        <taxon>Methanobacteriales</taxon>
        <taxon>Methanobacteriaceae</taxon>
        <taxon>Methanothermobacter</taxon>
    </lineage>
</organism>
<comment type="function">
    <text evidence="6">Catalyzes the GTP-dependent phosphorylation of the 3'-hydroxyl group of dephosphocoenzyme A to form coenzyme A (CoA).</text>
</comment>
<dbReference type="Pfam" id="PF04019">
    <property type="entry name" value="DUF359"/>
    <property type="match status" value="1"/>
</dbReference>
<dbReference type="RefSeq" id="WP_010875905.1">
    <property type="nucleotide sequence ID" value="NZ_QREL01000001.1"/>
</dbReference>
<dbReference type="GO" id="GO:0005525">
    <property type="term" value="F:GTP binding"/>
    <property type="evidence" value="ECO:0007669"/>
    <property type="project" value="UniProtKB-UniRule"/>
</dbReference>
<accession>A0A371NGG2</accession>
<feature type="binding site" evidence="6">
    <location>
        <position position="39"/>
    </location>
    <ligand>
        <name>GTP</name>
        <dbReference type="ChEBI" id="CHEBI:37565"/>
    </ligand>
</feature>
<dbReference type="PANTHER" id="PTHR40732">
    <property type="entry name" value="UPF0218 PROTEIN TK1697"/>
    <property type="match status" value="1"/>
</dbReference>
<feature type="binding site" evidence="6">
    <location>
        <position position="57"/>
    </location>
    <ligand>
        <name>GTP</name>
        <dbReference type="ChEBI" id="CHEBI:37565"/>
    </ligand>
</feature>
<evidence type="ECO:0000256" key="1">
    <source>
        <dbReference type="ARBA" id="ARBA00022679"/>
    </source>
</evidence>
<dbReference type="SMR" id="A0A371NGG2"/>
<dbReference type="AlphaFoldDB" id="A0A371NGG2"/>
<keyword evidence="5 6" id="KW-0342">GTP-binding</keyword>
<dbReference type="EC" id="2.7.1.237" evidence="6"/>
<dbReference type="GO" id="GO:0016301">
    <property type="term" value="F:kinase activity"/>
    <property type="evidence" value="ECO:0007669"/>
    <property type="project" value="UniProtKB-UniRule"/>
</dbReference>
<keyword evidence="3 6" id="KW-0418">Kinase</keyword>
<dbReference type="EMBL" id="QREL01000001">
    <property type="protein sequence ID" value="REE29048.1"/>
    <property type="molecule type" value="Genomic_DNA"/>
</dbReference>
<evidence type="ECO:0000256" key="4">
    <source>
        <dbReference type="ARBA" id="ARBA00022993"/>
    </source>
</evidence>
<gene>
    <name evidence="7" type="ORF">C7452_1081</name>
</gene>
<evidence type="ECO:0000256" key="2">
    <source>
        <dbReference type="ARBA" id="ARBA00022741"/>
    </source>
</evidence>
<evidence type="ECO:0000256" key="6">
    <source>
        <dbReference type="HAMAP-Rule" id="MF_00590"/>
    </source>
</evidence>
<dbReference type="GeneID" id="82296740"/>
<proteinExistence type="inferred from homology"/>
<feature type="binding site" evidence="6">
    <location>
        <position position="138"/>
    </location>
    <ligand>
        <name>GTP</name>
        <dbReference type="ChEBI" id="CHEBI:37565"/>
    </ligand>
</feature>
<protein>
    <recommendedName>
        <fullName evidence="6">GTP-dependent dephospho-CoA kinase</fullName>
        <ecNumber evidence="6">2.7.1.237</ecNumber>
    </recommendedName>
    <alternativeName>
        <fullName evidence="6">Dephospho-coenzyme A kinase</fullName>
        <shortName evidence="6">DPCK</shortName>
    </alternativeName>
</protein>
<evidence type="ECO:0000256" key="3">
    <source>
        <dbReference type="ARBA" id="ARBA00022777"/>
    </source>
</evidence>
<dbReference type="Proteomes" id="UP000256864">
    <property type="component" value="Unassembled WGS sequence"/>
</dbReference>
<keyword evidence="8" id="KW-1185">Reference proteome</keyword>
<reference evidence="7 8" key="1">
    <citation type="submission" date="2018-07" db="EMBL/GenBank/DDBJ databases">
        <title>Genomic Encyclopedia of Type Strains, Phase IV (KMG-IV): sequencing the most valuable type-strain genomes for metagenomic binning, comparative biology and taxonomic classification.</title>
        <authorList>
            <person name="Goeker M."/>
        </authorList>
    </citation>
    <scope>NUCLEOTIDE SEQUENCE [LARGE SCALE GENOMIC DNA]</scope>
    <source>
        <strain evidence="7 8">DSM 7466</strain>
    </source>
</reference>
<feature type="binding site" evidence="6">
    <location>
        <position position="115"/>
    </location>
    <ligand>
        <name>GTP</name>
        <dbReference type="ChEBI" id="CHEBI:37565"/>
    </ligand>
</feature>
<dbReference type="PANTHER" id="PTHR40732:SF1">
    <property type="entry name" value="GTP-DEPENDENT DEPHOSPHO-COA KINASE"/>
    <property type="match status" value="1"/>
</dbReference>
<name>A0A371NGG2_9EURY</name>
<comment type="pathway">
    <text evidence="6">Cofactor biosynthesis; coenzyme A biosynthesis.</text>
</comment>
<keyword evidence="4 6" id="KW-0173">Coenzyme A biosynthesis</keyword>
<dbReference type="HAMAP" id="MF_00590">
    <property type="entry name" value="Dephospho_CoA_kinase_GTP_dep"/>
    <property type="match status" value="1"/>
</dbReference>
<evidence type="ECO:0000313" key="8">
    <source>
        <dbReference type="Proteomes" id="UP000256864"/>
    </source>
</evidence>
<dbReference type="InterPro" id="IPR007164">
    <property type="entry name" value="GTP-dep_dephospho-CoA_kin"/>
</dbReference>
<comment type="similarity">
    <text evidence="6">Belongs to the GTP-dependent DPCK family.</text>
</comment>
<sequence>MYILPEELRAELKRPLGELHRSFSDVDVGNSFLITVGDVTTRNALEHGLKPDVSIIDNRIQRRDSDHEFRDTATILRSRNPPGTVTESLWKSIEEAIEGATERGERFMIVVDGEEDLAVLPSILLAPPDTVILYGQPDEGVVLVRASETSSKAEELMKKFEEA</sequence>